<sequence>MVASSVDTPAAVAVLAVADAEVMLDTPTADDDTAATIG</sequence>
<name>A0AAV3FN52_BIFLL</name>
<comment type="caution">
    <text evidence="1">The sequence shown here is derived from an EMBL/GenBank/DDBJ whole genome shotgun (WGS) entry which is preliminary data.</text>
</comment>
<evidence type="ECO:0000313" key="2">
    <source>
        <dbReference type="Proteomes" id="UP000005929"/>
    </source>
</evidence>
<reference evidence="1 2" key="1">
    <citation type="journal article" date="2013" name="Genome Announc.">
        <title>Draft Genome Sequences of Two Pairs of Human Intestinal Bifidobacterium longum subsp. longum Strains, 44B and 1-6B and 35B and 2-2B, Consecutively Isolated from Two Children after a 5-Year Time Period.</title>
        <authorList>
            <person name="Shkoporov A.N."/>
            <person name="Efimov B.A."/>
            <person name="Khokhlova E.V."/>
            <person name="Chaplin A.V."/>
            <person name="Kafarskaya L.I."/>
            <person name="Durkin A.S."/>
            <person name="McCorrison J."/>
            <person name="Torralba M."/>
            <person name="Gillis M."/>
            <person name="Sutton G."/>
            <person name="Weibel D.B."/>
            <person name="Nelson K.E."/>
            <person name="Smeianov V.V."/>
        </authorList>
    </citation>
    <scope>NUCLEOTIDE SEQUENCE [LARGE SCALE GENOMIC DNA]</scope>
    <source>
        <strain evidence="1 2">2-2B</strain>
    </source>
</reference>
<gene>
    <name evidence="1" type="ORF">HMPREF1315_0395</name>
</gene>
<organism evidence="1 2">
    <name type="scientific">Bifidobacterium longum subsp. longum 2-2B</name>
    <dbReference type="NCBI Taxonomy" id="1161745"/>
    <lineage>
        <taxon>Bacteria</taxon>
        <taxon>Bacillati</taxon>
        <taxon>Actinomycetota</taxon>
        <taxon>Actinomycetes</taxon>
        <taxon>Bifidobacteriales</taxon>
        <taxon>Bifidobacteriaceae</taxon>
        <taxon>Bifidobacterium</taxon>
    </lineage>
</organism>
<proteinExistence type="predicted"/>
<accession>A0AAV3FN52</accession>
<dbReference type="AlphaFoldDB" id="A0AAV3FN52"/>
<protein>
    <submittedName>
        <fullName evidence="1">Uncharacterized protein</fullName>
    </submittedName>
</protein>
<evidence type="ECO:0000313" key="1">
    <source>
        <dbReference type="EMBL" id="EIJ27502.1"/>
    </source>
</evidence>
<dbReference type="Proteomes" id="UP000005929">
    <property type="component" value="Unassembled WGS sequence"/>
</dbReference>
<dbReference type="EMBL" id="AJTJ01000021">
    <property type="protein sequence ID" value="EIJ27502.1"/>
    <property type="molecule type" value="Genomic_DNA"/>
</dbReference>